<dbReference type="Proteomes" id="UP000296374">
    <property type="component" value="Chromosome"/>
</dbReference>
<sequence length="365" mass="40220">MSAAPEEHRVGRRDLYHRLERTCLAEPGDPYQIIAPLDGRLEWLAPMGQAVAEGAVLARYDGTQLRRDLGLARSRSQTVATRMAQIEGPLTQARRQLQSLDLAAIERKLTEAREAHGRALGLADEGRLSEQRTRDSTEALRQVEDELTRQVTATSIFEMETELQLVELQAARMDARIAVARLEEQLEQTRIVSPVAGEISFLDPQLARAGTATIRAGTHVASVSQPRRRWSRVGMTASEADRMRRGSAGILTPDGRERAAQILRVTLREDASPWDKDRFQFLLGFDDPHGQVLIGSDIVCLFRDVATRDVLAVPLAYLTQEGDQTLGLRLGTGPPQRVVVTTGIVDPPHVEVTGGLVEGDRIAPP</sequence>
<dbReference type="PANTHER" id="PTHR32347:SF23">
    <property type="entry name" value="BLL5650 PROTEIN"/>
    <property type="match status" value="1"/>
</dbReference>
<gene>
    <name evidence="4" type="ORF">E4191_09640</name>
</gene>
<evidence type="ECO:0000313" key="5">
    <source>
        <dbReference type="Proteomes" id="UP000296374"/>
    </source>
</evidence>
<accession>A0A4P7HLA6</accession>
<name>A0A4P7HLA6_9RHOB</name>
<dbReference type="InterPro" id="IPR050465">
    <property type="entry name" value="UPF0194_transport"/>
</dbReference>
<evidence type="ECO:0000256" key="2">
    <source>
        <dbReference type="ARBA" id="ARBA00023054"/>
    </source>
</evidence>
<keyword evidence="2 3" id="KW-0175">Coiled coil</keyword>
<dbReference type="KEGG" id="plia:E4191_09640"/>
<organism evidence="4 5">
    <name type="scientific">Paracoccus liaowanqingii</name>
    <dbReference type="NCBI Taxonomy" id="2560053"/>
    <lineage>
        <taxon>Bacteria</taxon>
        <taxon>Pseudomonadati</taxon>
        <taxon>Pseudomonadota</taxon>
        <taxon>Alphaproteobacteria</taxon>
        <taxon>Rhodobacterales</taxon>
        <taxon>Paracoccaceae</taxon>
        <taxon>Paracoccus</taxon>
    </lineage>
</organism>
<dbReference type="Gene3D" id="2.40.420.20">
    <property type="match status" value="1"/>
</dbReference>
<protein>
    <recommendedName>
        <fullName evidence="6">HlyD family efflux transporter periplasmic adaptor subunit</fullName>
    </recommendedName>
</protein>
<reference evidence="5" key="1">
    <citation type="submission" date="2019-03" db="EMBL/GenBank/DDBJ databases">
        <authorList>
            <person name="Li J."/>
        </authorList>
    </citation>
    <scope>NUCLEOTIDE SEQUENCE [LARGE SCALE GENOMIC DNA]</scope>
    <source>
        <strain evidence="5">2251</strain>
    </source>
</reference>
<evidence type="ECO:0000256" key="1">
    <source>
        <dbReference type="ARBA" id="ARBA00004196"/>
    </source>
</evidence>
<dbReference type="PANTHER" id="PTHR32347">
    <property type="entry name" value="EFFLUX SYSTEM COMPONENT YKNX-RELATED"/>
    <property type="match status" value="1"/>
</dbReference>
<proteinExistence type="predicted"/>
<evidence type="ECO:0000256" key="3">
    <source>
        <dbReference type="SAM" id="Coils"/>
    </source>
</evidence>
<comment type="subcellular location">
    <subcellularLocation>
        <location evidence="1">Cell envelope</location>
    </subcellularLocation>
</comment>
<evidence type="ECO:0008006" key="6">
    <source>
        <dbReference type="Google" id="ProtNLM"/>
    </source>
</evidence>
<evidence type="ECO:0000313" key="4">
    <source>
        <dbReference type="EMBL" id="QBX34946.1"/>
    </source>
</evidence>
<dbReference type="EMBL" id="CP038439">
    <property type="protein sequence ID" value="QBX34946.1"/>
    <property type="molecule type" value="Genomic_DNA"/>
</dbReference>
<dbReference type="RefSeq" id="WP_135313233.1">
    <property type="nucleotide sequence ID" value="NZ_CP038439.1"/>
</dbReference>
<dbReference type="AlphaFoldDB" id="A0A4P7HLA6"/>
<feature type="coiled-coil region" evidence="3">
    <location>
        <begin position="165"/>
        <end position="192"/>
    </location>
</feature>
<dbReference type="GO" id="GO:0030313">
    <property type="term" value="C:cell envelope"/>
    <property type="evidence" value="ECO:0007669"/>
    <property type="project" value="UniProtKB-SubCell"/>
</dbReference>